<protein>
    <submittedName>
        <fullName evidence="2">Uncharacterized protein</fullName>
    </submittedName>
</protein>
<comment type="caution">
    <text evidence="2">The sequence shown here is derived from an EMBL/GenBank/DDBJ whole genome shotgun (WGS) entry which is preliminary data.</text>
</comment>
<feature type="transmembrane region" description="Helical" evidence="1">
    <location>
        <begin position="151"/>
        <end position="167"/>
    </location>
</feature>
<evidence type="ECO:0000313" key="2">
    <source>
        <dbReference type="EMBL" id="KHQ54267.1"/>
    </source>
</evidence>
<gene>
    <name evidence="2" type="ORF">OA50_00858</name>
</gene>
<keyword evidence="1" id="KW-0812">Transmembrane</keyword>
<reference evidence="2 3" key="1">
    <citation type="submission" date="2014-10" db="EMBL/GenBank/DDBJ databases">
        <title>Genome sequence of Ponticoccus sp. strain UMTAT08 isolated from clonal culture of toxic dinoflagellate Alexandrium tamiyavanichii.</title>
        <authorList>
            <person name="Gan H.Y."/>
            <person name="Muhd D.-D."/>
            <person name="Mohd Noor M.E."/>
            <person name="Yeong Y.S."/>
            <person name="Usup G."/>
        </authorList>
    </citation>
    <scope>NUCLEOTIDE SEQUENCE [LARGE SCALE GENOMIC DNA]</scope>
    <source>
        <strain evidence="2 3">UMTAT08</strain>
    </source>
</reference>
<keyword evidence="1" id="KW-0472">Membrane</keyword>
<accession>A0A0B3S1S0</accession>
<dbReference type="AlphaFoldDB" id="A0A0B3S1S0"/>
<organism evidence="2 3">
    <name type="scientific">Mameliella alba</name>
    <dbReference type="NCBI Taxonomy" id="561184"/>
    <lineage>
        <taxon>Bacteria</taxon>
        <taxon>Pseudomonadati</taxon>
        <taxon>Pseudomonadota</taxon>
        <taxon>Alphaproteobacteria</taxon>
        <taxon>Rhodobacterales</taxon>
        <taxon>Roseobacteraceae</taxon>
        <taxon>Mameliella</taxon>
    </lineage>
</organism>
<name>A0A0B3S1S0_9RHOB</name>
<feature type="transmembrane region" description="Helical" evidence="1">
    <location>
        <begin position="122"/>
        <end position="145"/>
    </location>
</feature>
<dbReference type="OrthoDB" id="7868764at2"/>
<keyword evidence="3" id="KW-1185">Reference proteome</keyword>
<sequence length="251" mass="28757">MLLRALILLGVFVALSGAATWYFGHEVLIALGLILTQAKVLLKKLAGLDLSVILSWLKTQGAMFFRVELIKKWITTSVVPLMLGKAILRRIQLLVKGYLQIVQQRYARLMDWFNGLSRVERAVAWLVILFATLALSVTSMGLWLILFSVQLPLWLVAAFGATVRMTWTSLQKGLFKALAFLQLGWLWKGIKRLLPASVLERKRRAEFRIARAIVRRRRMTLKQLVERKGRLPFKLGLLAEYLFHPPGRRPR</sequence>
<dbReference type="STRING" id="561184.SAMN05216376_11773"/>
<dbReference type="EMBL" id="JSUQ01000003">
    <property type="protein sequence ID" value="KHQ54267.1"/>
    <property type="molecule type" value="Genomic_DNA"/>
</dbReference>
<keyword evidence="1" id="KW-1133">Transmembrane helix</keyword>
<proteinExistence type="predicted"/>
<dbReference type="Proteomes" id="UP000030960">
    <property type="component" value="Unassembled WGS sequence"/>
</dbReference>
<evidence type="ECO:0000313" key="3">
    <source>
        <dbReference type="Proteomes" id="UP000030960"/>
    </source>
</evidence>
<evidence type="ECO:0000256" key="1">
    <source>
        <dbReference type="SAM" id="Phobius"/>
    </source>
</evidence>